<keyword evidence="3" id="KW-1185">Reference proteome</keyword>
<evidence type="ECO:0000313" key="3">
    <source>
        <dbReference type="Proteomes" id="UP000008144"/>
    </source>
</evidence>
<protein>
    <submittedName>
        <fullName evidence="2">Uncharacterized LOC100181219</fullName>
    </submittedName>
</protein>
<gene>
    <name evidence="2" type="primary">LOC100181219</name>
</gene>
<dbReference type="AlphaFoldDB" id="H2XPU7"/>
<dbReference type="HOGENOM" id="CLU_1414702_0_0_1"/>
<dbReference type="InterPro" id="IPR030417">
    <property type="entry name" value="MS4A"/>
</dbReference>
<dbReference type="GeneID" id="100181219"/>
<name>H2XPU7_CIOIN</name>
<organism evidence="2 3">
    <name type="scientific">Ciona intestinalis</name>
    <name type="common">Transparent sea squirt</name>
    <name type="synonym">Ascidia intestinalis</name>
    <dbReference type="NCBI Taxonomy" id="7719"/>
    <lineage>
        <taxon>Eukaryota</taxon>
        <taxon>Metazoa</taxon>
        <taxon>Chordata</taxon>
        <taxon>Tunicata</taxon>
        <taxon>Ascidiacea</taxon>
        <taxon>Phlebobranchia</taxon>
        <taxon>Cionidae</taxon>
        <taxon>Ciona</taxon>
    </lineage>
</organism>
<dbReference type="InParanoid" id="H2XPU7"/>
<reference evidence="2" key="2">
    <citation type="journal article" date="2008" name="Genome Biol.">
        <title>Improved genome assembly and evidence-based global gene model set for the chordate Ciona intestinalis: new insight into intron and operon populations.</title>
        <authorList>
            <person name="Satou Y."/>
            <person name="Mineta K."/>
            <person name="Ogasawara M."/>
            <person name="Sasakura Y."/>
            <person name="Shoguchi E."/>
            <person name="Ueno K."/>
            <person name="Yamada L."/>
            <person name="Matsumoto J."/>
            <person name="Wasserscheid J."/>
            <person name="Dewar K."/>
            <person name="Wiley G.B."/>
            <person name="Macmil S.L."/>
            <person name="Roe B.A."/>
            <person name="Zeller R.W."/>
            <person name="Hastings K.E."/>
            <person name="Lemaire P."/>
            <person name="Lindquist E."/>
            <person name="Endo T."/>
            <person name="Hotta K."/>
            <person name="Inaba K."/>
        </authorList>
    </citation>
    <scope>NUCLEOTIDE SEQUENCE [LARGE SCALE GENOMIC DNA]</scope>
    <source>
        <strain evidence="2">wild type</strain>
    </source>
</reference>
<accession>A0A1W3JJ99</accession>
<proteinExistence type="predicted"/>
<feature type="transmembrane region" description="Helical" evidence="1">
    <location>
        <begin position="120"/>
        <end position="144"/>
    </location>
</feature>
<dbReference type="EMBL" id="EAAA01000068">
    <property type="status" value="NOT_ANNOTATED_CDS"/>
    <property type="molecule type" value="Genomic_DNA"/>
</dbReference>
<dbReference type="RefSeq" id="XP_009862152.1">
    <property type="nucleotide sequence ID" value="XM_009863850.3"/>
</dbReference>
<reference evidence="2" key="3">
    <citation type="submission" date="2025-08" db="UniProtKB">
        <authorList>
            <consortium name="Ensembl"/>
        </authorList>
    </citation>
    <scope>IDENTIFICATION</scope>
</reference>
<dbReference type="PANTHER" id="PTHR23320">
    <property type="entry name" value="MEMBRANE-SPANNING 4-DOMAINS SUBFAMILY A MS4A -RELATED"/>
    <property type="match status" value="1"/>
</dbReference>
<sequence length="192" mass="20484">MIAAPITTQPQWRYVIPFRVWGIAHICFGAAIFLEEVFGYIIFFLIKNGSPGSDIYMGIWAGAIFMGTGALGVQASRFPAKGVIIAGLVMSVISGLLSLGVLILAIRLIVVYHSMFPTEIWVLSVLNIIIGLGETIVATVFTGYCSAVVCCGKEGYAAVSANAVPITYVANQPATQAADYPRQAPLPQKVEV</sequence>
<keyword evidence="1" id="KW-0472">Membrane</keyword>
<dbReference type="GeneTree" id="ENSGT00660000097117"/>
<keyword evidence="1" id="KW-0812">Transmembrane</keyword>
<keyword evidence="1" id="KW-1133">Transmembrane helix</keyword>
<reference evidence="2" key="4">
    <citation type="submission" date="2025-09" db="UniProtKB">
        <authorList>
            <consortium name="Ensembl"/>
        </authorList>
    </citation>
    <scope>IDENTIFICATION</scope>
</reference>
<dbReference type="Ensembl" id="ENSCINT00000033898.1">
    <property type="protein sequence ID" value="ENSCINP00000031681.1"/>
    <property type="gene ID" value="ENSCING00000024735.1"/>
</dbReference>
<feature type="transmembrane region" description="Helical" evidence="1">
    <location>
        <begin position="20"/>
        <end position="43"/>
    </location>
</feature>
<reference evidence="3" key="1">
    <citation type="journal article" date="2002" name="Science">
        <title>The draft genome of Ciona intestinalis: insights into chordate and vertebrate origins.</title>
        <authorList>
            <person name="Dehal P."/>
            <person name="Satou Y."/>
            <person name="Campbell R.K."/>
            <person name="Chapman J."/>
            <person name="Degnan B."/>
            <person name="De Tomaso A."/>
            <person name="Davidson B."/>
            <person name="Di Gregorio A."/>
            <person name="Gelpke M."/>
            <person name="Goodstein D.M."/>
            <person name="Harafuji N."/>
            <person name="Hastings K.E."/>
            <person name="Ho I."/>
            <person name="Hotta K."/>
            <person name="Huang W."/>
            <person name="Kawashima T."/>
            <person name="Lemaire P."/>
            <person name="Martinez D."/>
            <person name="Meinertzhagen I.A."/>
            <person name="Necula S."/>
            <person name="Nonaka M."/>
            <person name="Putnam N."/>
            <person name="Rash S."/>
            <person name="Saiga H."/>
            <person name="Satake M."/>
            <person name="Terry A."/>
            <person name="Yamada L."/>
            <person name="Wang H.G."/>
            <person name="Awazu S."/>
            <person name="Azumi K."/>
            <person name="Boore J."/>
            <person name="Branno M."/>
            <person name="Chin-Bow S."/>
            <person name="DeSantis R."/>
            <person name="Doyle S."/>
            <person name="Francino P."/>
            <person name="Keys D.N."/>
            <person name="Haga S."/>
            <person name="Hayashi H."/>
            <person name="Hino K."/>
            <person name="Imai K.S."/>
            <person name="Inaba K."/>
            <person name="Kano S."/>
            <person name="Kobayashi K."/>
            <person name="Kobayashi M."/>
            <person name="Lee B.I."/>
            <person name="Makabe K.W."/>
            <person name="Manohar C."/>
            <person name="Matassi G."/>
            <person name="Medina M."/>
            <person name="Mochizuki Y."/>
            <person name="Mount S."/>
            <person name="Morishita T."/>
            <person name="Miura S."/>
            <person name="Nakayama A."/>
            <person name="Nishizaka S."/>
            <person name="Nomoto H."/>
            <person name="Ohta F."/>
            <person name="Oishi K."/>
            <person name="Rigoutsos I."/>
            <person name="Sano M."/>
            <person name="Sasaki A."/>
            <person name="Sasakura Y."/>
            <person name="Shoguchi E."/>
            <person name="Shin-i T."/>
            <person name="Spagnuolo A."/>
            <person name="Stainier D."/>
            <person name="Suzuki M.M."/>
            <person name="Tassy O."/>
            <person name="Takatori N."/>
            <person name="Tokuoka M."/>
            <person name="Yagi K."/>
            <person name="Yoshizaki F."/>
            <person name="Wada S."/>
            <person name="Zhang C."/>
            <person name="Hyatt P.D."/>
            <person name="Larimer F."/>
            <person name="Detter C."/>
            <person name="Doggett N."/>
            <person name="Glavina T."/>
            <person name="Hawkins T."/>
            <person name="Richardson P."/>
            <person name="Lucas S."/>
            <person name="Kohara Y."/>
            <person name="Levine M."/>
            <person name="Satoh N."/>
            <person name="Rokhsar D.S."/>
        </authorList>
    </citation>
    <scope>NUCLEOTIDE SEQUENCE [LARGE SCALE GENOMIC DNA]</scope>
</reference>
<feature type="transmembrane region" description="Helical" evidence="1">
    <location>
        <begin position="82"/>
        <end position="108"/>
    </location>
</feature>
<accession>H2XPU7</accession>
<evidence type="ECO:0000256" key="1">
    <source>
        <dbReference type="SAM" id="Phobius"/>
    </source>
</evidence>
<evidence type="ECO:0000313" key="2">
    <source>
        <dbReference type="Ensembl" id="ENSCINP00000031681.1"/>
    </source>
</evidence>
<dbReference type="Proteomes" id="UP000008144">
    <property type="component" value="Chromosome 1"/>
</dbReference>
<dbReference type="PANTHER" id="PTHR23320:SF162">
    <property type="entry name" value="EXPRESSED PROTEIN"/>
    <property type="match status" value="1"/>
</dbReference>
<feature type="transmembrane region" description="Helical" evidence="1">
    <location>
        <begin position="55"/>
        <end position="76"/>
    </location>
</feature>